<dbReference type="AlphaFoldDB" id="A0A4P6YAU8"/>
<dbReference type="GO" id="GO:0016139">
    <property type="term" value="P:glycoside catabolic process"/>
    <property type="evidence" value="ECO:0007669"/>
    <property type="project" value="TreeGrafter"/>
</dbReference>
<keyword evidence="5" id="KW-0378">Hydrolase</keyword>
<evidence type="ECO:0000256" key="2">
    <source>
        <dbReference type="ARBA" id="ARBA00007951"/>
    </source>
</evidence>
<comment type="similarity">
    <text evidence="2">Belongs to the glycosyl hydrolase 29 family.</text>
</comment>
<evidence type="ECO:0000256" key="6">
    <source>
        <dbReference type="ARBA" id="ARBA00023295"/>
    </source>
</evidence>
<dbReference type="SUPFAM" id="SSF51445">
    <property type="entry name" value="(Trans)glycosidases"/>
    <property type="match status" value="1"/>
</dbReference>
<evidence type="ECO:0000256" key="5">
    <source>
        <dbReference type="ARBA" id="ARBA00022801"/>
    </source>
</evidence>
<evidence type="ECO:0000259" key="7">
    <source>
        <dbReference type="Pfam" id="PF01120"/>
    </source>
</evidence>
<dbReference type="InterPro" id="IPR000933">
    <property type="entry name" value="Glyco_hydro_29"/>
</dbReference>
<dbReference type="EMBL" id="CP037933">
    <property type="protein sequence ID" value="QBN17884.1"/>
    <property type="molecule type" value="Genomic_DNA"/>
</dbReference>
<accession>A0A4P6YAU8</accession>
<keyword evidence="4" id="KW-0732">Signal</keyword>
<dbReference type="InterPro" id="IPR057739">
    <property type="entry name" value="Glyco_hydro_29_N"/>
</dbReference>
<dbReference type="InterPro" id="IPR013780">
    <property type="entry name" value="Glyco_hydro_b"/>
</dbReference>
<dbReference type="EC" id="3.2.1.51" evidence="3"/>
<dbReference type="InterPro" id="IPR016286">
    <property type="entry name" value="FUC_metazoa-typ"/>
</dbReference>
<evidence type="ECO:0000256" key="3">
    <source>
        <dbReference type="ARBA" id="ARBA00012662"/>
    </source>
</evidence>
<dbReference type="Gene3D" id="3.20.20.80">
    <property type="entry name" value="Glycosidases"/>
    <property type="match status" value="1"/>
</dbReference>
<protein>
    <recommendedName>
        <fullName evidence="3">alpha-L-fucosidase</fullName>
        <ecNumber evidence="3">3.2.1.51</ecNumber>
    </recommendedName>
</protein>
<dbReference type="PRINTS" id="PR00741">
    <property type="entry name" value="GLHYDRLASE29"/>
</dbReference>
<evidence type="ECO:0000313" key="9">
    <source>
        <dbReference type="Proteomes" id="UP000291124"/>
    </source>
</evidence>
<dbReference type="GO" id="GO:0005764">
    <property type="term" value="C:lysosome"/>
    <property type="evidence" value="ECO:0007669"/>
    <property type="project" value="TreeGrafter"/>
</dbReference>
<dbReference type="Gene3D" id="2.60.40.1180">
    <property type="entry name" value="Golgi alpha-mannosidase II"/>
    <property type="match status" value="1"/>
</dbReference>
<keyword evidence="6" id="KW-0326">Glycosidase</keyword>
<dbReference type="GO" id="GO:0006004">
    <property type="term" value="P:fucose metabolic process"/>
    <property type="evidence" value="ECO:0007669"/>
    <property type="project" value="InterPro"/>
</dbReference>
<dbReference type="Proteomes" id="UP000291124">
    <property type="component" value="Chromosome"/>
</dbReference>
<proteinExistence type="inferred from homology"/>
<name>A0A4P6YAU8_9FLAO</name>
<gene>
    <name evidence="8" type="ORF">E1750_03390</name>
</gene>
<evidence type="ECO:0000313" key="8">
    <source>
        <dbReference type="EMBL" id="QBN17884.1"/>
    </source>
</evidence>
<dbReference type="Pfam" id="PF01120">
    <property type="entry name" value="Alpha_L_fucos"/>
    <property type="match status" value="1"/>
</dbReference>
<organism evidence="8 9">
    <name type="scientific">Flavobacterium nackdongense</name>
    <dbReference type="NCBI Taxonomy" id="2547394"/>
    <lineage>
        <taxon>Bacteria</taxon>
        <taxon>Pseudomonadati</taxon>
        <taxon>Bacteroidota</taxon>
        <taxon>Flavobacteriia</taxon>
        <taxon>Flavobacteriales</taxon>
        <taxon>Flavobacteriaceae</taxon>
        <taxon>Flavobacterium</taxon>
    </lineage>
</organism>
<sequence>MKWLKLRKIKFLIINYRCEKTTSILSIWRNYKMKNIFILLVTICMGLKLQAQTSAIPAKMEWWSDAKFGMFIHWGLYSQAAGYWKGHKAKGGGQLMLNEKIPLEEYSKIALDFKPIKFDAENWVLLAKNAGQKYIVITAKHHDGFSMFNSPSSKYNIKVCTPYAKDPIKDLADACHKHGIKFGFYYSLGRDWEDPDVPTNWPTKGARSNLVDYPNEDQKVFNRYFERKVKPQIKELLTQYGTIDILWFDTPEMISPTESKELLTIINTIQPNCIINSRIGNNLGDYKVLEQKIGNTIQTTPWESCVTISKDWGYVKYDSVYKSPELITRHLLETVAKGGNYLLNVAPTGLGEITQPARERLETIGKWMLQNGVGIYGTRPWKIDREILDKTTTEMVSIVKETENEMKDGVKDITPKLITADVRFLSKGNSLIAFVSSYKNKTVVIKSLATAAFQPIKKVEPIGYKIKVKWKQTPEGLLIDMPSFSIPEIPIVGFKII</sequence>
<evidence type="ECO:0000256" key="1">
    <source>
        <dbReference type="ARBA" id="ARBA00004071"/>
    </source>
</evidence>
<dbReference type="OrthoDB" id="1095333at2"/>
<dbReference type="PANTHER" id="PTHR10030">
    <property type="entry name" value="ALPHA-L-FUCOSIDASE"/>
    <property type="match status" value="1"/>
</dbReference>
<keyword evidence="9" id="KW-1185">Reference proteome</keyword>
<dbReference type="SMART" id="SM00812">
    <property type="entry name" value="Alpha_L_fucos"/>
    <property type="match status" value="1"/>
</dbReference>
<reference evidence="9" key="1">
    <citation type="submission" date="2019-03" db="EMBL/GenBank/DDBJ databases">
        <title>Flavobacterium sp.</title>
        <authorList>
            <person name="Kim H."/>
        </authorList>
    </citation>
    <scope>NUCLEOTIDE SEQUENCE [LARGE SCALE GENOMIC DNA]</scope>
    <source>
        <strain evidence="9">GS13</strain>
    </source>
</reference>
<evidence type="ECO:0000256" key="4">
    <source>
        <dbReference type="ARBA" id="ARBA00022729"/>
    </source>
</evidence>
<dbReference type="PANTHER" id="PTHR10030:SF37">
    <property type="entry name" value="ALPHA-L-FUCOSIDASE-RELATED"/>
    <property type="match status" value="1"/>
</dbReference>
<dbReference type="InterPro" id="IPR017853">
    <property type="entry name" value="GH"/>
</dbReference>
<dbReference type="KEGG" id="fnk:E1750_03390"/>
<comment type="function">
    <text evidence="1">Alpha-L-fucosidase is responsible for hydrolyzing the alpha-1,6-linked fucose joined to the reducing-end N-acetylglucosamine of the carbohydrate moieties of glycoproteins.</text>
</comment>
<dbReference type="GO" id="GO:0004560">
    <property type="term" value="F:alpha-L-fucosidase activity"/>
    <property type="evidence" value="ECO:0007669"/>
    <property type="project" value="InterPro"/>
</dbReference>
<feature type="domain" description="Glycoside hydrolase family 29 N-terminal" evidence="7">
    <location>
        <begin position="59"/>
        <end position="372"/>
    </location>
</feature>